<proteinExistence type="predicted"/>
<sequence>MSLFIQHFKRKRRTFDVALIGYGTARNEEIHCLPIITSQYSFLDSPLSLLFSVSTKIITSQTHQSILLWSAKVLGIIDSLKRIRKLHNSGILRLMKGE</sequence>
<reference evidence="2" key="1">
    <citation type="submission" date="2017-02" db="UniProtKB">
        <authorList>
            <consortium name="WormBaseParasite"/>
        </authorList>
    </citation>
    <scope>IDENTIFICATION</scope>
</reference>
<dbReference type="AlphaFoldDB" id="A0A0M3I3Q8"/>
<dbReference type="WBParaSite" id="ALUE_0001131201-mRNA-1">
    <property type="protein sequence ID" value="ALUE_0001131201-mRNA-1"/>
    <property type="gene ID" value="ALUE_0001131201"/>
</dbReference>
<organism evidence="1 2">
    <name type="scientific">Ascaris lumbricoides</name>
    <name type="common">Giant roundworm</name>
    <dbReference type="NCBI Taxonomy" id="6252"/>
    <lineage>
        <taxon>Eukaryota</taxon>
        <taxon>Metazoa</taxon>
        <taxon>Ecdysozoa</taxon>
        <taxon>Nematoda</taxon>
        <taxon>Chromadorea</taxon>
        <taxon>Rhabditida</taxon>
        <taxon>Spirurina</taxon>
        <taxon>Ascaridomorpha</taxon>
        <taxon>Ascaridoidea</taxon>
        <taxon>Ascarididae</taxon>
        <taxon>Ascaris</taxon>
    </lineage>
</organism>
<accession>A0A0M3I3Q8</accession>
<keyword evidence="1" id="KW-1185">Reference proteome</keyword>
<evidence type="ECO:0000313" key="1">
    <source>
        <dbReference type="Proteomes" id="UP000036681"/>
    </source>
</evidence>
<dbReference type="Proteomes" id="UP000036681">
    <property type="component" value="Unplaced"/>
</dbReference>
<evidence type="ECO:0000313" key="2">
    <source>
        <dbReference type="WBParaSite" id="ALUE_0001131201-mRNA-1"/>
    </source>
</evidence>
<protein>
    <submittedName>
        <fullName evidence="2">Uncharacterized protein</fullName>
    </submittedName>
</protein>
<name>A0A0M3I3Q8_ASCLU</name>